<dbReference type="Gene3D" id="1.20.210.10">
    <property type="entry name" value="Cytochrome c oxidase-like, subunit I domain"/>
    <property type="match status" value="1"/>
</dbReference>
<accession>A0ABS7UQQ3</accession>
<organism evidence="2 3">
    <name type="scientific">Metabacillus rhizolycopersici</name>
    <dbReference type="NCBI Taxonomy" id="2875709"/>
    <lineage>
        <taxon>Bacteria</taxon>
        <taxon>Bacillati</taxon>
        <taxon>Bacillota</taxon>
        <taxon>Bacilli</taxon>
        <taxon>Bacillales</taxon>
        <taxon>Bacillaceae</taxon>
        <taxon>Metabacillus</taxon>
    </lineage>
</organism>
<dbReference type="SUPFAM" id="SSF81442">
    <property type="entry name" value="Cytochrome c oxidase subunit I-like"/>
    <property type="match status" value="1"/>
</dbReference>
<comment type="caution">
    <text evidence="2">The sequence shown here is derived from an EMBL/GenBank/DDBJ whole genome shotgun (WGS) entry which is preliminary data.</text>
</comment>
<protein>
    <submittedName>
        <fullName evidence="2">Cytochrome-c oxidase</fullName>
    </submittedName>
</protein>
<feature type="transmembrane region" description="Helical" evidence="1">
    <location>
        <begin position="100"/>
        <end position="119"/>
    </location>
</feature>
<keyword evidence="1" id="KW-0472">Membrane</keyword>
<proteinExistence type="predicted"/>
<dbReference type="Proteomes" id="UP001165287">
    <property type="component" value="Unassembled WGS sequence"/>
</dbReference>
<sequence length="136" mass="15306">MSSRLFINLIKRQYSYVYFFIAVCLGLVMGMIHNFAFTSVHAQINLLGWVSMEIFGIIYSIYPRAAESGLAQTHFWLHNSGVPLMQVALFIQILTGNQAIIIGSIMVVVGTLLFLINVFKKNNANQSIVMNKDITM</sequence>
<feature type="transmembrane region" description="Helical" evidence="1">
    <location>
        <begin position="42"/>
        <end position="62"/>
    </location>
</feature>
<name>A0ABS7UQQ3_9BACI</name>
<dbReference type="EMBL" id="JAIQUM010000014">
    <property type="protein sequence ID" value="MBZ5750374.1"/>
    <property type="molecule type" value="Genomic_DNA"/>
</dbReference>
<evidence type="ECO:0000313" key="2">
    <source>
        <dbReference type="EMBL" id="MBZ5750374.1"/>
    </source>
</evidence>
<evidence type="ECO:0000256" key="1">
    <source>
        <dbReference type="SAM" id="Phobius"/>
    </source>
</evidence>
<reference evidence="2" key="1">
    <citation type="submission" date="2024-05" db="EMBL/GenBank/DDBJ databases">
        <title>Metabacillus sp. nov., isolated from the rhizosphere soil of tomato plants.</title>
        <authorList>
            <person name="Ma R."/>
        </authorList>
    </citation>
    <scope>NUCLEOTIDE SEQUENCE</scope>
    <source>
        <strain evidence="2">DBTR6</strain>
    </source>
</reference>
<keyword evidence="1" id="KW-1133">Transmembrane helix</keyword>
<gene>
    <name evidence="2" type="ORF">K9V48_08975</name>
</gene>
<keyword evidence="3" id="KW-1185">Reference proteome</keyword>
<evidence type="ECO:0000313" key="3">
    <source>
        <dbReference type="Proteomes" id="UP001165287"/>
    </source>
</evidence>
<dbReference type="InterPro" id="IPR036927">
    <property type="entry name" value="Cyt_c_oxase-like_su1_sf"/>
</dbReference>
<keyword evidence="1" id="KW-0812">Transmembrane</keyword>
<feature type="transmembrane region" description="Helical" evidence="1">
    <location>
        <begin position="16"/>
        <end position="36"/>
    </location>
</feature>